<dbReference type="PANTHER" id="PTHR36152">
    <property type="entry name" value="CYTOPLASMIC PROTEIN-RELATED"/>
    <property type="match status" value="1"/>
</dbReference>
<feature type="region of interest" description="Disordered" evidence="1">
    <location>
        <begin position="139"/>
        <end position="161"/>
    </location>
</feature>
<gene>
    <name evidence="2" type="ORF">GLUCOINTEAF2_0202648</name>
</gene>
<sequence>MAIYIKYSSPDVKGDVTTAGFKDQIEVHSFQWGVGRGIGSPTGASGNREATTPSVSEVTVTKNQDNASGALLKEALSSGGKAKLVISFVRTDQGGADSYLEVTLTDTMISGYSLSSSGDRPSESISFNFTKIETKFTPIKEDGSKGSPYPVTYDLGQQKLS</sequence>
<comment type="caution">
    <text evidence="2">The sequence shown here is derived from an EMBL/GenBank/DDBJ whole genome shotgun (WGS) entry which is preliminary data.</text>
</comment>
<dbReference type="OrthoDB" id="7571664at2"/>
<organism evidence="2 3">
    <name type="scientific">Komagataeibacter intermedius AF2</name>
    <dbReference type="NCBI Taxonomy" id="1458464"/>
    <lineage>
        <taxon>Bacteria</taxon>
        <taxon>Pseudomonadati</taxon>
        <taxon>Pseudomonadota</taxon>
        <taxon>Alphaproteobacteria</taxon>
        <taxon>Acetobacterales</taxon>
        <taxon>Acetobacteraceae</taxon>
        <taxon>Komagataeibacter</taxon>
    </lineage>
</organism>
<dbReference type="Gene3D" id="2.30.110.20">
    <property type="entry name" value="Hcp1-like"/>
    <property type="match status" value="1"/>
</dbReference>
<evidence type="ECO:0000313" key="2">
    <source>
        <dbReference type="EMBL" id="KPH86597.1"/>
    </source>
</evidence>
<dbReference type="InterPro" id="IPR053165">
    <property type="entry name" value="HSI-I_assembly_Hcp1"/>
</dbReference>
<evidence type="ECO:0008006" key="4">
    <source>
        <dbReference type="Google" id="ProtNLM"/>
    </source>
</evidence>
<name>A0A0N1F9E5_9PROT</name>
<dbReference type="InterPro" id="IPR008514">
    <property type="entry name" value="T6SS_Hcp"/>
</dbReference>
<evidence type="ECO:0000256" key="1">
    <source>
        <dbReference type="SAM" id="MobiDB-lite"/>
    </source>
</evidence>
<dbReference type="PANTHER" id="PTHR36152:SF1">
    <property type="entry name" value="UBIQUITIN-LIKE DOMAIN-CONTAINING PROTEIN"/>
    <property type="match status" value="1"/>
</dbReference>
<dbReference type="AlphaFoldDB" id="A0A0N1F9E5"/>
<dbReference type="InterPro" id="IPR036624">
    <property type="entry name" value="Hcp1-lik_sf"/>
</dbReference>
<accession>A0A0N1F9E5</accession>
<feature type="region of interest" description="Disordered" evidence="1">
    <location>
        <begin position="38"/>
        <end position="57"/>
    </location>
</feature>
<proteinExistence type="predicted"/>
<protein>
    <recommendedName>
        <fullName evidence="4">Hcp1 family type VI secretion system effector</fullName>
    </recommendedName>
</protein>
<dbReference type="Proteomes" id="UP000031553">
    <property type="component" value="Unassembled WGS sequence"/>
</dbReference>
<reference evidence="2 3" key="1">
    <citation type="submission" date="2015-07" db="EMBL/GenBank/DDBJ databases">
        <title>Draft Genome Sequence of Komagataeibacter intermedius Strain AF2, Isolated from Kombucha Tea.</title>
        <authorList>
            <person name="Santos R.A."/>
            <person name="Berretta A.A."/>
            <person name="Barud H.S."/>
            <person name="Ribeiro S.J."/>
            <person name="Gonzalez-Garcia L.N."/>
            <person name="Zucchi T.D."/>
            <person name="Goldman G.H."/>
            <person name="Riano-Pachon D.M."/>
        </authorList>
    </citation>
    <scope>NUCLEOTIDE SEQUENCE [LARGE SCALE GENOMIC DNA]</scope>
    <source>
        <strain evidence="2 3">AF2</strain>
    </source>
</reference>
<dbReference type="EMBL" id="JUFX02000196">
    <property type="protein sequence ID" value="KPH86597.1"/>
    <property type="molecule type" value="Genomic_DNA"/>
</dbReference>
<dbReference type="RefSeq" id="WP_039735417.1">
    <property type="nucleotide sequence ID" value="NZ_JUFX02000196.1"/>
</dbReference>
<dbReference type="Pfam" id="PF05638">
    <property type="entry name" value="T6SS_HCP"/>
    <property type="match status" value="1"/>
</dbReference>
<evidence type="ECO:0000313" key="3">
    <source>
        <dbReference type="Proteomes" id="UP000031553"/>
    </source>
</evidence>
<feature type="compositionally biased region" description="Polar residues" evidence="1">
    <location>
        <begin position="42"/>
        <end position="57"/>
    </location>
</feature>
<dbReference type="SUPFAM" id="SSF141452">
    <property type="entry name" value="Hcp1-like"/>
    <property type="match status" value="1"/>
</dbReference>